<accession>A0A067P4E9</accession>
<dbReference type="HOGENOM" id="CLU_161759_1_1_1"/>
<dbReference type="EMBL" id="KL197774">
    <property type="protein sequence ID" value="KDQ49788.1"/>
    <property type="molecule type" value="Genomic_DNA"/>
</dbReference>
<name>A0A067P4E9_9AGAM</name>
<gene>
    <name evidence="1" type="ORF">JAAARDRAFT_87135</name>
</gene>
<dbReference type="Proteomes" id="UP000027265">
    <property type="component" value="Unassembled WGS sequence"/>
</dbReference>
<keyword evidence="2" id="KW-1185">Reference proteome</keyword>
<evidence type="ECO:0000313" key="2">
    <source>
        <dbReference type="Proteomes" id="UP000027265"/>
    </source>
</evidence>
<dbReference type="AlphaFoldDB" id="A0A067P4E9"/>
<proteinExistence type="predicted"/>
<reference evidence="2" key="1">
    <citation type="journal article" date="2014" name="Proc. Natl. Acad. Sci. U.S.A.">
        <title>Extensive sampling of basidiomycete genomes demonstrates inadequacy of the white-rot/brown-rot paradigm for wood decay fungi.</title>
        <authorList>
            <person name="Riley R."/>
            <person name="Salamov A.A."/>
            <person name="Brown D.W."/>
            <person name="Nagy L.G."/>
            <person name="Floudas D."/>
            <person name="Held B.W."/>
            <person name="Levasseur A."/>
            <person name="Lombard V."/>
            <person name="Morin E."/>
            <person name="Otillar R."/>
            <person name="Lindquist E.A."/>
            <person name="Sun H."/>
            <person name="LaButti K.M."/>
            <person name="Schmutz J."/>
            <person name="Jabbour D."/>
            <person name="Luo H."/>
            <person name="Baker S.E."/>
            <person name="Pisabarro A.G."/>
            <person name="Walton J.D."/>
            <person name="Blanchette R.A."/>
            <person name="Henrissat B."/>
            <person name="Martin F."/>
            <person name="Cullen D."/>
            <person name="Hibbett D.S."/>
            <person name="Grigoriev I.V."/>
        </authorList>
    </citation>
    <scope>NUCLEOTIDE SEQUENCE [LARGE SCALE GENOMIC DNA]</scope>
    <source>
        <strain evidence="2">MUCL 33604</strain>
    </source>
</reference>
<feature type="non-terminal residue" evidence="1">
    <location>
        <position position="1"/>
    </location>
</feature>
<dbReference type="InParanoid" id="A0A067P4E9"/>
<protein>
    <submittedName>
        <fullName evidence="1">Uncharacterized protein</fullName>
    </submittedName>
</protein>
<feature type="non-terminal residue" evidence="1">
    <location>
        <position position="60"/>
    </location>
</feature>
<organism evidence="1 2">
    <name type="scientific">Jaapia argillacea MUCL 33604</name>
    <dbReference type="NCBI Taxonomy" id="933084"/>
    <lineage>
        <taxon>Eukaryota</taxon>
        <taxon>Fungi</taxon>
        <taxon>Dikarya</taxon>
        <taxon>Basidiomycota</taxon>
        <taxon>Agaricomycotina</taxon>
        <taxon>Agaricomycetes</taxon>
        <taxon>Agaricomycetidae</taxon>
        <taxon>Jaapiales</taxon>
        <taxon>Jaapiaceae</taxon>
        <taxon>Jaapia</taxon>
    </lineage>
</organism>
<evidence type="ECO:0000313" key="1">
    <source>
        <dbReference type="EMBL" id="KDQ49788.1"/>
    </source>
</evidence>
<sequence length="60" mass="7110">WRCKSCFRQPIFCYDCIRWGHLRSPFHRVERWGGEGYFVPAWLSDAGVHLHLGHRGKPCP</sequence>
<dbReference type="OrthoDB" id="3004525at2759"/>